<dbReference type="SUPFAM" id="SSF69118">
    <property type="entry name" value="AhpD-like"/>
    <property type="match status" value="1"/>
</dbReference>
<reference evidence="1 2" key="1">
    <citation type="submission" date="2019-02" db="EMBL/GenBank/DDBJ databases">
        <title>Prokaryotic population dynamics and viral predation in marine succession experiment using metagenomics: the confinement effect.</title>
        <authorList>
            <person name="Haro-Moreno J.M."/>
            <person name="Rodriguez-Valera F."/>
            <person name="Lopez-Perez M."/>
        </authorList>
    </citation>
    <scope>NUCLEOTIDE SEQUENCE [LARGE SCALE GENOMIC DNA]</scope>
    <source>
        <strain evidence="1">MED-G158</strain>
    </source>
</reference>
<comment type="caution">
    <text evidence="1">The sequence shown here is derived from an EMBL/GenBank/DDBJ whole genome shotgun (WGS) entry which is preliminary data.</text>
</comment>
<dbReference type="Proteomes" id="UP000320404">
    <property type="component" value="Unassembled WGS sequence"/>
</dbReference>
<dbReference type="InterPro" id="IPR029032">
    <property type="entry name" value="AhpD-like"/>
</dbReference>
<dbReference type="AlphaFoldDB" id="A0A520S4I4"/>
<dbReference type="EMBL" id="SHAH01000016">
    <property type="protein sequence ID" value="RZO77366.1"/>
    <property type="molecule type" value="Genomic_DNA"/>
</dbReference>
<dbReference type="PANTHER" id="PTHR34846:SF11">
    <property type="entry name" value="4-CARBOXYMUCONOLACTONE DECARBOXYLASE FAMILY PROTEIN (AFU_ORTHOLOGUE AFUA_6G11590)"/>
    <property type="match status" value="1"/>
</dbReference>
<accession>A0A520S4I4</accession>
<dbReference type="Gene3D" id="1.20.1290.10">
    <property type="entry name" value="AhpD-like"/>
    <property type="match status" value="1"/>
</dbReference>
<name>A0A520S4I4_9GAMM</name>
<sequence>MLVICAALSTATQAQPAEYQLQGTQTQDKIPDDIYMDSLARLPQVQRDDLDAAGQAAFDTYVRPGTGYETGLRGPVGMWMHSPALAQAEFDVRQRVRYGTTKDQRLTELIILSTAREISNQYEWSAHEPLAQAAGLEQEIIELIKYRRDIDASPAIDGFGETEQTLVQFTRELVSADKVRSPTFSKAIELFGNEGVVDIVGLIGYYNFVGMTLKAFDVQRPVGTELLLPIAAD</sequence>
<organism evidence="1 2">
    <name type="scientific">OM182 bacterium</name>
    <dbReference type="NCBI Taxonomy" id="2510334"/>
    <lineage>
        <taxon>Bacteria</taxon>
        <taxon>Pseudomonadati</taxon>
        <taxon>Pseudomonadota</taxon>
        <taxon>Gammaproteobacteria</taxon>
        <taxon>OMG group</taxon>
        <taxon>OM182 clade</taxon>
    </lineage>
</organism>
<dbReference type="PANTHER" id="PTHR34846">
    <property type="entry name" value="4-CARBOXYMUCONOLACTONE DECARBOXYLASE FAMILY PROTEIN (AFU_ORTHOLOGUE AFUA_6G11590)"/>
    <property type="match status" value="1"/>
</dbReference>
<protein>
    <submittedName>
        <fullName evidence="1">Carboxymuconolactone decarboxylase family protein</fullName>
    </submittedName>
</protein>
<evidence type="ECO:0000313" key="1">
    <source>
        <dbReference type="EMBL" id="RZO77366.1"/>
    </source>
</evidence>
<proteinExistence type="predicted"/>
<gene>
    <name evidence="1" type="ORF">EVA69_01920</name>
</gene>
<evidence type="ECO:0000313" key="2">
    <source>
        <dbReference type="Proteomes" id="UP000320404"/>
    </source>
</evidence>